<keyword evidence="5" id="KW-1185">Reference proteome</keyword>
<sequence length="186" mass="20640">MAAIHAAAREAFAEQGYHATSVRDIARRAGVSMAALYYHYEGKQELLFAVLRESVEDYFVTCEHALAAAPDDPAAHLDALVGATVRYRVRRRAESTLNLIEVRNLEPRYRKLLDARVDTATRMWAGIIDDGVRAGVFATAWPDDARRAVIAMCNAIADWYRPEGAVTVDELVERYVGLARTIVACS</sequence>
<organism evidence="4 5">
    <name type="scientific">Virgisporangium aliadipatigenens</name>
    <dbReference type="NCBI Taxonomy" id="741659"/>
    <lineage>
        <taxon>Bacteria</taxon>
        <taxon>Bacillati</taxon>
        <taxon>Actinomycetota</taxon>
        <taxon>Actinomycetes</taxon>
        <taxon>Micromonosporales</taxon>
        <taxon>Micromonosporaceae</taxon>
        <taxon>Virgisporangium</taxon>
    </lineage>
</organism>
<evidence type="ECO:0000313" key="4">
    <source>
        <dbReference type="EMBL" id="GIJ45084.1"/>
    </source>
</evidence>
<dbReference type="PANTHER" id="PTHR30055">
    <property type="entry name" value="HTH-TYPE TRANSCRIPTIONAL REGULATOR RUTR"/>
    <property type="match status" value="1"/>
</dbReference>
<accession>A0A8J4DP29</accession>
<gene>
    <name evidence="4" type="ORF">Val02_19700</name>
</gene>
<dbReference type="Gene3D" id="1.10.357.10">
    <property type="entry name" value="Tetracycline Repressor, domain 2"/>
    <property type="match status" value="1"/>
</dbReference>
<dbReference type="InterPro" id="IPR041490">
    <property type="entry name" value="KstR2_TetR_C"/>
</dbReference>
<dbReference type="PANTHER" id="PTHR30055:SF237">
    <property type="entry name" value="TRANSCRIPTIONAL REPRESSOR MCE3R"/>
    <property type="match status" value="1"/>
</dbReference>
<dbReference type="InterPro" id="IPR036271">
    <property type="entry name" value="Tet_transcr_reg_TetR-rel_C_sf"/>
</dbReference>
<dbReference type="AlphaFoldDB" id="A0A8J4DP29"/>
<name>A0A8J4DP29_9ACTN</name>
<evidence type="ECO:0000259" key="3">
    <source>
        <dbReference type="PROSITE" id="PS50977"/>
    </source>
</evidence>
<dbReference type="InterPro" id="IPR050109">
    <property type="entry name" value="HTH-type_TetR-like_transc_reg"/>
</dbReference>
<dbReference type="SUPFAM" id="SSF46689">
    <property type="entry name" value="Homeodomain-like"/>
    <property type="match status" value="1"/>
</dbReference>
<dbReference type="GO" id="GO:0003700">
    <property type="term" value="F:DNA-binding transcription factor activity"/>
    <property type="evidence" value="ECO:0007669"/>
    <property type="project" value="TreeGrafter"/>
</dbReference>
<feature type="DNA-binding region" description="H-T-H motif" evidence="2">
    <location>
        <begin position="21"/>
        <end position="40"/>
    </location>
</feature>
<evidence type="ECO:0000256" key="1">
    <source>
        <dbReference type="ARBA" id="ARBA00023125"/>
    </source>
</evidence>
<dbReference type="Pfam" id="PF00440">
    <property type="entry name" value="TetR_N"/>
    <property type="match status" value="1"/>
</dbReference>
<protein>
    <submittedName>
        <fullName evidence="4">TetR family transcriptional regulator</fullName>
    </submittedName>
</protein>
<reference evidence="4" key="1">
    <citation type="submission" date="2021-01" db="EMBL/GenBank/DDBJ databases">
        <title>Whole genome shotgun sequence of Virgisporangium aliadipatigenens NBRC 105644.</title>
        <authorList>
            <person name="Komaki H."/>
            <person name="Tamura T."/>
        </authorList>
    </citation>
    <scope>NUCLEOTIDE SEQUENCE</scope>
    <source>
        <strain evidence="4">NBRC 105644</strain>
    </source>
</reference>
<keyword evidence="1 2" id="KW-0238">DNA-binding</keyword>
<comment type="caution">
    <text evidence="4">The sequence shown here is derived from an EMBL/GenBank/DDBJ whole genome shotgun (WGS) entry which is preliminary data.</text>
</comment>
<dbReference type="Gene3D" id="1.10.10.60">
    <property type="entry name" value="Homeodomain-like"/>
    <property type="match status" value="1"/>
</dbReference>
<dbReference type="InterPro" id="IPR009057">
    <property type="entry name" value="Homeodomain-like_sf"/>
</dbReference>
<evidence type="ECO:0000313" key="5">
    <source>
        <dbReference type="Proteomes" id="UP000619260"/>
    </source>
</evidence>
<dbReference type="PRINTS" id="PR00455">
    <property type="entry name" value="HTHTETR"/>
</dbReference>
<proteinExistence type="predicted"/>
<evidence type="ECO:0000256" key="2">
    <source>
        <dbReference type="PROSITE-ProRule" id="PRU00335"/>
    </source>
</evidence>
<dbReference type="SUPFAM" id="SSF48498">
    <property type="entry name" value="Tetracyclin repressor-like, C-terminal domain"/>
    <property type="match status" value="1"/>
</dbReference>
<dbReference type="Proteomes" id="UP000619260">
    <property type="component" value="Unassembled WGS sequence"/>
</dbReference>
<feature type="domain" description="HTH tetR-type" evidence="3">
    <location>
        <begin position="1"/>
        <end position="58"/>
    </location>
</feature>
<dbReference type="EMBL" id="BOPF01000006">
    <property type="protein sequence ID" value="GIJ45084.1"/>
    <property type="molecule type" value="Genomic_DNA"/>
</dbReference>
<dbReference type="GO" id="GO:0000976">
    <property type="term" value="F:transcription cis-regulatory region binding"/>
    <property type="evidence" value="ECO:0007669"/>
    <property type="project" value="TreeGrafter"/>
</dbReference>
<dbReference type="Pfam" id="PF17932">
    <property type="entry name" value="TetR_C_24"/>
    <property type="match status" value="1"/>
</dbReference>
<dbReference type="PROSITE" id="PS50977">
    <property type="entry name" value="HTH_TETR_2"/>
    <property type="match status" value="1"/>
</dbReference>
<dbReference type="InterPro" id="IPR001647">
    <property type="entry name" value="HTH_TetR"/>
</dbReference>